<evidence type="ECO:0000313" key="12">
    <source>
        <dbReference type="Proteomes" id="UP001457282"/>
    </source>
</evidence>
<dbReference type="Pfam" id="PF01657">
    <property type="entry name" value="Stress-antifung"/>
    <property type="match status" value="1"/>
</dbReference>
<dbReference type="GO" id="GO:0009506">
    <property type="term" value="C:plasmodesma"/>
    <property type="evidence" value="ECO:0007669"/>
    <property type="project" value="UniProtKB-SubCell"/>
</dbReference>
<name>A0AAW1W6F8_RUBAR</name>
<keyword evidence="4" id="KW-0677">Repeat</keyword>
<evidence type="ECO:0000256" key="6">
    <source>
        <dbReference type="ARBA" id="ARBA00023157"/>
    </source>
</evidence>
<evidence type="ECO:0000256" key="8">
    <source>
        <dbReference type="ARBA" id="ARBA00038393"/>
    </source>
</evidence>
<dbReference type="PROSITE" id="PS51473">
    <property type="entry name" value="GNK2"/>
    <property type="match status" value="1"/>
</dbReference>
<feature type="signal peptide" evidence="9">
    <location>
        <begin position="1"/>
        <end position="26"/>
    </location>
</feature>
<evidence type="ECO:0000256" key="7">
    <source>
        <dbReference type="ARBA" id="ARBA00024184"/>
    </source>
</evidence>
<evidence type="ECO:0000256" key="2">
    <source>
        <dbReference type="ARBA" id="ARBA00022581"/>
    </source>
</evidence>
<dbReference type="Gene3D" id="3.30.430.20">
    <property type="entry name" value="Gnk2 domain, C-X8-C-X2-C motif"/>
    <property type="match status" value="1"/>
</dbReference>
<dbReference type="EMBL" id="JBEDUW010000006">
    <property type="protein sequence ID" value="KAK9919421.1"/>
    <property type="molecule type" value="Genomic_DNA"/>
</dbReference>
<evidence type="ECO:0000256" key="4">
    <source>
        <dbReference type="ARBA" id="ARBA00022737"/>
    </source>
</evidence>
<feature type="domain" description="Gnk2-homologous" evidence="10">
    <location>
        <begin position="34"/>
        <end position="137"/>
    </location>
</feature>
<keyword evidence="2" id="KW-0945">Host-virus interaction</keyword>
<keyword evidence="12" id="KW-1185">Reference proteome</keyword>
<evidence type="ECO:0000313" key="11">
    <source>
        <dbReference type="EMBL" id="KAK9919421.1"/>
    </source>
</evidence>
<dbReference type="GO" id="GO:0005886">
    <property type="term" value="C:plasma membrane"/>
    <property type="evidence" value="ECO:0007669"/>
    <property type="project" value="UniProtKB-SubCell"/>
</dbReference>
<protein>
    <recommendedName>
        <fullName evidence="10">Gnk2-homologous domain-containing protein</fullName>
    </recommendedName>
</protein>
<evidence type="ECO:0000256" key="9">
    <source>
        <dbReference type="SAM" id="SignalP"/>
    </source>
</evidence>
<evidence type="ECO:0000256" key="1">
    <source>
        <dbReference type="ARBA" id="ARBA00004251"/>
    </source>
</evidence>
<feature type="chain" id="PRO_5043351590" description="Gnk2-homologous domain-containing protein" evidence="9">
    <location>
        <begin position="27"/>
        <end position="170"/>
    </location>
</feature>
<dbReference type="GO" id="GO:0046739">
    <property type="term" value="P:transport of virus in multicellular host"/>
    <property type="evidence" value="ECO:0007669"/>
    <property type="project" value="TreeGrafter"/>
</dbReference>
<sequence>MDSTSKRFYRALLLCFAALFLSSVTSISDHSTLVYKSCANQTFTTITDPTNPQTKTLASLFQELAAHSNQSKFFKHTESTGDDDISGVYQCRRDITDQECHSCVSALPNISNTMCRASVAARVQLHGCYLHYKLDGVDSDYSGKQRPLHKTCGDDVGGFIRGVRAGDSRR</sequence>
<dbReference type="PANTHER" id="PTHR32080:SF6">
    <property type="entry name" value="PLASMODESMATA-LOCATED PROTEIN 4"/>
    <property type="match status" value="1"/>
</dbReference>
<evidence type="ECO:0000256" key="3">
    <source>
        <dbReference type="ARBA" id="ARBA00022729"/>
    </source>
</evidence>
<comment type="caution">
    <text evidence="11">The sequence shown here is derived from an EMBL/GenBank/DDBJ whole genome shotgun (WGS) entry which is preliminary data.</text>
</comment>
<comment type="similarity">
    <text evidence="8">Belongs to the cysteine-rich repeat secretory protein family. Plasmodesmata-located proteins (PDLD) subfamily.</text>
</comment>
<keyword evidence="3 9" id="KW-0732">Signal</keyword>
<accession>A0AAW1W6F8</accession>
<organism evidence="11 12">
    <name type="scientific">Rubus argutus</name>
    <name type="common">Southern blackberry</name>
    <dbReference type="NCBI Taxonomy" id="59490"/>
    <lineage>
        <taxon>Eukaryota</taxon>
        <taxon>Viridiplantae</taxon>
        <taxon>Streptophyta</taxon>
        <taxon>Embryophyta</taxon>
        <taxon>Tracheophyta</taxon>
        <taxon>Spermatophyta</taxon>
        <taxon>Magnoliopsida</taxon>
        <taxon>eudicotyledons</taxon>
        <taxon>Gunneridae</taxon>
        <taxon>Pentapetalae</taxon>
        <taxon>rosids</taxon>
        <taxon>fabids</taxon>
        <taxon>Rosales</taxon>
        <taxon>Rosaceae</taxon>
        <taxon>Rosoideae</taxon>
        <taxon>Rosoideae incertae sedis</taxon>
        <taxon>Rubus</taxon>
    </lineage>
</organism>
<dbReference type="InterPro" id="IPR038408">
    <property type="entry name" value="GNK2_sf"/>
</dbReference>
<dbReference type="Proteomes" id="UP001457282">
    <property type="component" value="Unassembled WGS sequence"/>
</dbReference>
<dbReference type="AlphaFoldDB" id="A0AAW1W6F8"/>
<evidence type="ECO:0000259" key="10">
    <source>
        <dbReference type="PROSITE" id="PS51473"/>
    </source>
</evidence>
<dbReference type="GO" id="GO:0010497">
    <property type="term" value="P:plasmodesmata-mediated intercellular transport"/>
    <property type="evidence" value="ECO:0007669"/>
    <property type="project" value="TreeGrafter"/>
</dbReference>
<proteinExistence type="inferred from homology"/>
<gene>
    <name evidence="11" type="ORF">M0R45_028013</name>
</gene>
<evidence type="ECO:0000256" key="5">
    <source>
        <dbReference type="ARBA" id="ARBA00022949"/>
    </source>
</evidence>
<dbReference type="InterPro" id="IPR051378">
    <property type="entry name" value="Cell2Cell_Antifungal"/>
</dbReference>
<keyword evidence="6" id="KW-1015">Disulfide bond</keyword>
<comment type="subcellular location">
    <subcellularLocation>
        <location evidence="7">Cell junction</location>
        <location evidence="7">Plasmodesma</location>
    </subcellularLocation>
    <subcellularLocation>
        <location evidence="1">Cell membrane</location>
        <topology evidence="1">Single-pass type I membrane protein</topology>
    </subcellularLocation>
</comment>
<dbReference type="InterPro" id="IPR002902">
    <property type="entry name" value="GNK2"/>
</dbReference>
<keyword evidence="5" id="KW-0965">Cell junction</keyword>
<reference evidence="11 12" key="1">
    <citation type="journal article" date="2023" name="G3 (Bethesda)">
        <title>A chromosome-length genome assembly and annotation of blackberry (Rubus argutus, cv. 'Hillquist').</title>
        <authorList>
            <person name="Bruna T."/>
            <person name="Aryal R."/>
            <person name="Dudchenko O."/>
            <person name="Sargent D.J."/>
            <person name="Mead D."/>
            <person name="Buti M."/>
            <person name="Cavallini A."/>
            <person name="Hytonen T."/>
            <person name="Andres J."/>
            <person name="Pham M."/>
            <person name="Weisz D."/>
            <person name="Mascagni F."/>
            <person name="Usai G."/>
            <person name="Natali L."/>
            <person name="Bassil N."/>
            <person name="Fernandez G.E."/>
            <person name="Lomsadze A."/>
            <person name="Armour M."/>
            <person name="Olukolu B."/>
            <person name="Poorten T."/>
            <person name="Britton C."/>
            <person name="Davik J."/>
            <person name="Ashrafi H."/>
            <person name="Aiden E.L."/>
            <person name="Borodovsky M."/>
            <person name="Worthington M."/>
        </authorList>
    </citation>
    <scope>NUCLEOTIDE SEQUENCE [LARGE SCALE GENOMIC DNA]</scope>
    <source>
        <strain evidence="11">PI 553951</strain>
    </source>
</reference>
<dbReference type="CDD" id="cd23509">
    <property type="entry name" value="Gnk2-like"/>
    <property type="match status" value="1"/>
</dbReference>
<dbReference type="PANTHER" id="PTHR32080">
    <property type="entry name" value="ANTIFUNGAL PROTEIN GINKBILOBIN-2-LIKE"/>
    <property type="match status" value="1"/>
</dbReference>